<evidence type="ECO:0000256" key="5">
    <source>
        <dbReference type="ARBA" id="ARBA00023136"/>
    </source>
</evidence>
<dbReference type="eggNOG" id="COG0392">
    <property type="taxonomic scope" value="Bacteria"/>
</dbReference>
<proteinExistence type="predicted"/>
<keyword evidence="4 6" id="KW-1133">Transmembrane helix</keyword>
<dbReference type="KEGG" id="rxy:Rxyl_2758"/>
<feature type="transmembrane region" description="Helical" evidence="6">
    <location>
        <begin position="55"/>
        <end position="73"/>
    </location>
</feature>
<dbReference type="PANTHER" id="PTHR37693">
    <property type="entry name" value="PHOSPHATIDYLGLYCEROL LYSYLTRANSFERASE"/>
    <property type="match status" value="1"/>
</dbReference>
<dbReference type="HOGENOM" id="CLU_924036_0_0_11"/>
<protein>
    <recommendedName>
        <fullName evidence="9">Flippase-like domain-containing protein</fullName>
    </recommendedName>
</protein>
<keyword evidence="2" id="KW-1003">Cell membrane</keyword>
<dbReference type="Pfam" id="PF03706">
    <property type="entry name" value="LPG_synthase_TM"/>
    <property type="match status" value="1"/>
</dbReference>
<evidence type="ECO:0000256" key="2">
    <source>
        <dbReference type="ARBA" id="ARBA00022475"/>
    </source>
</evidence>
<dbReference type="InterPro" id="IPR022791">
    <property type="entry name" value="L-PG_synthase/AglD"/>
</dbReference>
<feature type="transmembrane region" description="Helical" evidence="6">
    <location>
        <begin position="20"/>
        <end position="43"/>
    </location>
</feature>
<comment type="subcellular location">
    <subcellularLocation>
        <location evidence="1">Cell membrane</location>
        <topology evidence="1">Multi-pass membrane protein</topology>
    </subcellularLocation>
</comment>
<reference evidence="7 8" key="1">
    <citation type="submission" date="2006-06" db="EMBL/GenBank/DDBJ databases">
        <title>Complete sequence of Rubrobacter xylanophilus DSM 9941.</title>
        <authorList>
            <consortium name="US DOE Joint Genome Institute"/>
            <person name="Copeland A."/>
            <person name="Lucas S."/>
            <person name="Lapidus A."/>
            <person name="Barry K."/>
            <person name="Detter J.C."/>
            <person name="Glavina del Rio T."/>
            <person name="Hammon N."/>
            <person name="Israni S."/>
            <person name="Dalin E."/>
            <person name="Tice H."/>
            <person name="Pitluck S."/>
            <person name="Munk A.C."/>
            <person name="Brettin T."/>
            <person name="Bruce D."/>
            <person name="Han C."/>
            <person name="Tapia R."/>
            <person name="Gilna P."/>
            <person name="Schmutz J."/>
            <person name="Larimer F."/>
            <person name="Land M."/>
            <person name="Hauser L."/>
            <person name="Kyrpides N."/>
            <person name="Lykidis A."/>
            <person name="da Costa M.S."/>
            <person name="Rainey F.A."/>
            <person name="Empadinhas N."/>
            <person name="Jolivet E."/>
            <person name="Battista J.R."/>
            <person name="Richardson P."/>
        </authorList>
    </citation>
    <scope>NUCLEOTIDE SEQUENCE [LARGE SCALE GENOMIC DNA]</scope>
    <source>
        <strain evidence="8">DSM 9941 / NBRC 16129 / PRD-1</strain>
    </source>
</reference>
<evidence type="ECO:0000256" key="4">
    <source>
        <dbReference type="ARBA" id="ARBA00022989"/>
    </source>
</evidence>
<feature type="transmembrane region" description="Helical" evidence="6">
    <location>
        <begin position="85"/>
        <end position="118"/>
    </location>
</feature>
<evidence type="ECO:0000256" key="6">
    <source>
        <dbReference type="SAM" id="Phobius"/>
    </source>
</evidence>
<dbReference type="STRING" id="266117.Rxyl_2758"/>
<evidence type="ECO:0008006" key="9">
    <source>
        <dbReference type="Google" id="ProtNLM"/>
    </source>
</evidence>
<dbReference type="GO" id="GO:0005886">
    <property type="term" value="C:plasma membrane"/>
    <property type="evidence" value="ECO:0007669"/>
    <property type="project" value="UniProtKB-SubCell"/>
</dbReference>
<dbReference type="Proteomes" id="UP000006637">
    <property type="component" value="Chromosome"/>
</dbReference>
<feature type="transmembrane region" description="Helical" evidence="6">
    <location>
        <begin position="191"/>
        <end position="217"/>
    </location>
</feature>
<evidence type="ECO:0000256" key="3">
    <source>
        <dbReference type="ARBA" id="ARBA00022692"/>
    </source>
</evidence>
<gene>
    <name evidence="7" type="ordered locus">Rxyl_2758</name>
</gene>
<accession>Q1ASF5</accession>
<dbReference type="PANTHER" id="PTHR37693:SF1">
    <property type="entry name" value="INTEGRAL MEMBRANE PROTEIN"/>
    <property type="match status" value="1"/>
</dbReference>
<organism evidence="7 8">
    <name type="scientific">Rubrobacter xylanophilus (strain DSM 9941 / JCM 11954 / NBRC 16129 / PRD-1)</name>
    <dbReference type="NCBI Taxonomy" id="266117"/>
    <lineage>
        <taxon>Bacteria</taxon>
        <taxon>Bacillati</taxon>
        <taxon>Actinomycetota</taxon>
        <taxon>Rubrobacteria</taxon>
        <taxon>Rubrobacterales</taxon>
        <taxon>Rubrobacteraceae</taxon>
        <taxon>Rubrobacter</taxon>
    </lineage>
</organism>
<evidence type="ECO:0000313" key="8">
    <source>
        <dbReference type="Proteomes" id="UP000006637"/>
    </source>
</evidence>
<evidence type="ECO:0000256" key="1">
    <source>
        <dbReference type="ARBA" id="ARBA00004651"/>
    </source>
</evidence>
<feature type="transmembrane region" description="Helical" evidence="6">
    <location>
        <begin position="124"/>
        <end position="147"/>
    </location>
</feature>
<evidence type="ECO:0000313" key="7">
    <source>
        <dbReference type="EMBL" id="ABG05673.1"/>
    </source>
</evidence>
<sequence>MAVVARRVGRAPEIESYWPLAVAAGASLLSWWLQGLIAAVLALPQLGKLQVLDMTRVYLAGAFVGGISPVRGGEIPVEVLLLRRLGLPVAVGSIVVVTRGMLNVSVVVVSAAAVLVFFPELARVGSWQLLAGALAVGALWALLALLARRLGLRRRGQEERPRGRWRSLVSGFLDEMREAFALFFQPGRRRLLACAAGLTLAYWAFRLSFGPLALMTAGYGGDWVPVVVAQLLLVTFVLPLAPTPGGAGAAELGFAALMSAHASHATVLSGVIVYVGLSHYLPTVAGALVAGRQLVRRGSGP</sequence>
<keyword evidence="3 6" id="KW-0812">Transmembrane</keyword>
<dbReference type="AlphaFoldDB" id="Q1ASF5"/>
<keyword evidence="5 6" id="KW-0472">Membrane</keyword>
<dbReference type="EMBL" id="CP000386">
    <property type="protein sequence ID" value="ABG05673.1"/>
    <property type="molecule type" value="Genomic_DNA"/>
</dbReference>
<keyword evidence="8" id="KW-1185">Reference proteome</keyword>
<name>Q1ASF5_RUBXD</name>